<dbReference type="EC" id="2.7.1.31" evidence="5"/>
<dbReference type="EMBL" id="BBNS01000018">
    <property type="protein sequence ID" value="GAL72027.1"/>
    <property type="molecule type" value="Genomic_DNA"/>
</dbReference>
<evidence type="ECO:0000313" key="8">
    <source>
        <dbReference type="Proteomes" id="UP000030184"/>
    </source>
</evidence>
<evidence type="ECO:0000256" key="1">
    <source>
        <dbReference type="ARBA" id="ARBA00006284"/>
    </source>
</evidence>
<dbReference type="PANTHER" id="PTHR21599">
    <property type="entry name" value="GLYCERATE KINASE"/>
    <property type="match status" value="1"/>
</dbReference>
<dbReference type="Proteomes" id="UP000030184">
    <property type="component" value="Unassembled WGS sequence"/>
</dbReference>
<dbReference type="InterPro" id="IPR036129">
    <property type="entry name" value="Glycerate_kinase_sf"/>
</dbReference>
<evidence type="ECO:0000256" key="3">
    <source>
        <dbReference type="ARBA" id="ARBA00022777"/>
    </source>
</evidence>
<dbReference type="GO" id="GO:0008887">
    <property type="term" value="F:glycerate kinase activity"/>
    <property type="evidence" value="ECO:0007669"/>
    <property type="project" value="UniProtKB-UniRule"/>
</dbReference>
<dbReference type="AlphaFoldDB" id="A0A090WXG1"/>
<gene>
    <name evidence="5" type="ORF">JCM19302_372</name>
    <name evidence="6" type="ORF">JCM19538_1689</name>
</gene>
<evidence type="ECO:0000256" key="2">
    <source>
        <dbReference type="ARBA" id="ARBA00022679"/>
    </source>
</evidence>
<dbReference type="Proteomes" id="UP000029646">
    <property type="component" value="Unassembled WGS sequence"/>
</dbReference>
<dbReference type="GO" id="GO:0031388">
    <property type="term" value="P:organic acid phosphorylation"/>
    <property type="evidence" value="ECO:0007669"/>
    <property type="project" value="UniProtKB-UniRule"/>
</dbReference>
<dbReference type="InterPro" id="IPR018197">
    <property type="entry name" value="Glycerate_kinase_RE-like"/>
</dbReference>
<dbReference type="SUPFAM" id="SSF110738">
    <property type="entry name" value="Glycerate kinase I"/>
    <property type="match status" value="1"/>
</dbReference>
<dbReference type="Gene3D" id="3.40.50.10350">
    <property type="entry name" value="Glycerate kinase, domain 1"/>
    <property type="match status" value="1"/>
</dbReference>
<sequence>MYFRRMKLIIAPDKFKNSLTGIAFCNAVENGILEVMPEAKIVKLPLADGGDGTIEVVNYYLKGELINIVVNNPFFRPIHASYLYAEKTKTACIEMAEASGVKLLKSQELDCKNASTLGTGELILHAINKGAKTIILGIGGSATNDCGIGMATALGYRFLDENKNEVKPTGANLSNIKTIDVSHVHPKLNEVNFKIACDVNNPLYGKNGAAYVYAKQKGATLNDIEMLDRGLQDFSKLLKSQFGIDPQLVKGAGAAGGMGIASKVFLSGDLEKGVQLIKNLAKFDSKLNTSDWVITGEGKLDHQTMYGKTIEGVLSSARAKNIKVAVFCGAIKLDDNAIKALGILYADKVDNYAKNKADAMRNGITYLKKMAKKFAEKQLK</sequence>
<dbReference type="Gene3D" id="3.90.1510.10">
    <property type="entry name" value="Glycerate kinase, domain 2"/>
    <property type="match status" value="1"/>
</dbReference>
<accession>A0A090WXG1</accession>
<proteinExistence type="inferred from homology"/>
<evidence type="ECO:0000256" key="4">
    <source>
        <dbReference type="PIRNR" id="PIRNR006078"/>
    </source>
</evidence>
<evidence type="ECO:0000313" key="6">
    <source>
        <dbReference type="EMBL" id="GAL88363.1"/>
    </source>
</evidence>
<comment type="similarity">
    <text evidence="1 4">Belongs to the glycerate kinase type-1 family.</text>
</comment>
<organism evidence="5 7">
    <name type="scientific">Jejuia pallidilutea</name>
    <dbReference type="NCBI Taxonomy" id="504487"/>
    <lineage>
        <taxon>Bacteria</taxon>
        <taxon>Pseudomonadati</taxon>
        <taxon>Bacteroidota</taxon>
        <taxon>Flavobacteriia</taxon>
        <taxon>Flavobacteriales</taxon>
        <taxon>Flavobacteriaceae</taxon>
        <taxon>Jejuia</taxon>
    </lineage>
</organism>
<reference evidence="8" key="1">
    <citation type="journal article" date="2014" name="Genome Announc.">
        <title>Draft Genome Sequence of Marine Flavobacterium Jejuia pallidilutea Strain 11shimoA1 and Pigmentation Mutants.</title>
        <authorList>
            <person name="Takatani N."/>
            <person name="Nakanishi M."/>
            <person name="Meirelles P."/>
            <person name="Mino S."/>
            <person name="Suda W."/>
            <person name="Oshima K."/>
            <person name="Hattori M."/>
            <person name="Ohkuma M."/>
            <person name="Hosokawa M."/>
            <person name="Miyashita K."/>
            <person name="Thompson F.L."/>
            <person name="Niwa A."/>
            <person name="Sawabe T."/>
            <person name="Sawabe T."/>
        </authorList>
    </citation>
    <scope>NUCLEOTIDE SEQUENCE [LARGE SCALE GENOMIC DNA]</scope>
    <source>
        <strain evidence="8">JCM 19538</strain>
    </source>
</reference>
<keyword evidence="2 4" id="KW-0808">Transferase</keyword>
<dbReference type="EMBL" id="BBNY01000002">
    <property type="protein sequence ID" value="GAL88363.1"/>
    <property type="molecule type" value="Genomic_DNA"/>
</dbReference>
<keyword evidence="8" id="KW-1185">Reference proteome</keyword>
<dbReference type="NCBIfam" id="TIGR00045">
    <property type="entry name" value="glycerate kinase"/>
    <property type="match status" value="1"/>
</dbReference>
<keyword evidence="3 4" id="KW-0418">Kinase</keyword>
<name>A0A090WXG1_9FLAO</name>
<comment type="caution">
    <text evidence="5">The sequence shown here is derived from an EMBL/GenBank/DDBJ whole genome shotgun (WGS) entry which is preliminary data.</text>
</comment>
<dbReference type="InterPro" id="IPR018193">
    <property type="entry name" value="Glyc_kinase_flavodox-like_fold"/>
</dbReference>
<dbReference type="PIRSF" id="PIRSF006078">
    <property type="entry name" value="GlxK"/>
    <property type="match status" value="1"/>
</dbReference>
<evidence type="ECO:0000313" key="5">
    <source>
        <dbReference type="EMBL" id="GAL72027.1"/>
    </source>
</evidence>
<dbReference type="Pfam" id="PF02595">
    <property type="entry name" value="Gly_kinase"/>
    <property type="match status" value="1"/>
</dbReference>
<evidence type="ECO:0000313" key="7">
    <source>
        <dbReference type="Proteomes" id="UP000029646"/>
    </source>
</evidence>
<protein>
    <submittedName>
        <fullName evidence="5">Glycerate kinase</fullName>
        <ecNumber evidence="5">2.7.1.31</ecNumber>
    </submittedName>
</protein>
<dbReference type="PANTHER" id="PTHR21599:SF0">
    <property type="entry name" value="GLYCERATE KINASE"/>
    <property type="match status" value="1"/>
</dbReference>
<dbReference type="InterPro" id="IPR004381">
    <property type="entry name" value="Glycerate_kinase"/>
</dbReference>